<reference evidence="5 6" key="1">
    <citation type="submission" date="2018-07" db="EMBL/GenBank/DDBJ databases">
        <title>Genomic Encyclopedia of Type Strains, Phase III (KMG-III): the genomes of soil and plant-associated and newly described type strains.</title>
        <authorList>
            <person name="Whitman W."/>
        </authorList>
    </citation>
    <scope>NUCLEOTIDE SEQUENCE [LARGE SCALE GENOMIC DNA]</scope>
    <source>
        <strain evidence="5 6">CECT 7506</strain>
    </source>
</reference>
<dbReference type="RefSeq" id="WP_114382487.1">
    <property type="nucleotide sequence ID" value="NZ_QPJD01000015.1"/>
</dbReference>
<dbReference type="Gene3D" id="1.10.10.60">
    <property type="entry name" value="Homeodomain-like"/>
    <property type="match status" value="2"/>
</dbReference>
<dbReference type="Proteomes" id="UP000252415">
    <property type="component" value="Unassembled WGS sequence"/>
</dbReference>
<dbReference type="Pfam" id="PF02311">
    <property type="entry name" value="AraC_binding"/>
    <property type="match status" value="1"/>
</dbReference>
<dbReference type="InterPro" id="IPR037923">
    <property type="entry name" value="HTH-like"/>
</dbReference>
<keyword evidence="1" id="KW-0805">Transcription regulation</keyword>
<protein>
    <submittedName>
        <fullName evidence="5">AraC family transcriptional regulator</fullName>
    </submittedName>
</protein>
<keyword evidence="6" id="KW-1185">Reference proteome</keyword>
<dbReference type="InterPro" id="IPR014710">
    <property type="entry name" value="RmlC-like_jellyroll"/>
</dbReference>
<dbReference type="Pfam" id="PF12833">
    <property type="entry name" value="HTH_18"/>
    <property type="match status" value="1"/>
</dbReference>
<dbReference type="AlphaFoldDB" id="A0A368VMF6"/>
<dbReference type="PANTHER" id="PTHR43280">
    <property type="entry name" value="ARAC-FAMILY TRANSCRIPTIONAL REGULATOR"/>
    <property type="match status" value="1"/>
</dbReference>
<dbReference type="InterPro" id="IPR018060">
    <property type="entry name" value="HTH_AraC"/>
</dbReference>
<dbReference type="GO" id="GO:0043565">
    <property type="term" value="F:sequence-specific DNA binding"/>
    <property type="evidence" value="ECO:0007669"/>
    <property type="project" value="InterPro"/>
</dbReference>
<dbReference type="InterPro" id="IPR003313">
    <property type="entry name" value="AraC-bd"/>
</dbReference>
<dbReference type="SMART" id="SM00342">
    <property type="entry name" value="HTH_ARAC"/>
    <property type="match status" value="1"/>
</dbReference>
<dbReference type="SUPFAM" id="SSF51215">
    <property type="entry name" value="Regulatory protein AraC"/>
    <property type="match status" value="1"/>
</dbReference>
<dbReference type="InterPro" id="IPR009057">
    <property type="entry name" value="Homeodomain-like_sf"/>
</dbReference>
<evidence type="ECO:0000256" key="1">
    <source>
        <dbReference type="ARBA" id="ARBA00023015"/>
    </source>
</evidence>
<evidence type="ECO:0000313" key="6">
    <source>
        <dbReference type="Proteomes" id="UP000252415"/>
    </source>
</evidence>
<dbReference type="EMBL" id="QPJD01000015">
    <property type="protein sequence ID" value="RCW42708.1"/>
    <property type="molecule type" value="Genomic_DNA"/>
</dbReference>
<comment type="caution">
    <text evidence="5">The sequence shown here is derived from an EMBL/GenBank/DDBJ whole genome shotgun (WGS) entry which is preliminary data.</text>
</comment>
<name>A0A368VMF6_9BACL</name>
<keyword evidence="2" id="KW-0238">DNA-binding</keyword>
<dbReference type="Gene3D" id="2.60.120.10">
    <property type="entry name" value="Jelly Rolls"/>
    <property type="match status" value="1"/>
</dbReference>
<dbReference type="PANTHER" id="PTHR43280:SF28">
    <property type="entry name" value="HTH-TYPE TRANSCRIPTIONAL ACTIVATOR RHAS"/>
    <property type="match status" value="1"/>
</dbReference>
<dbReference type="GO" id="GO:0003700">
    <property type="term" value="F:DNA-binding transcription factor activity"/>
    <property type="evidence" value="ECO:0007669"/>
    <property type="project" value="InterPro"/>
</dbReference>
<evidence type="ECO:0000256" key="2">
    <source>
        <dbReference type="ARBA" id="ARBA00023125"/>
    </source>
</evidence>
<sequence length="296" mass="33795">MYHWPKSEERLNRYARFLQGDRLTLYVYYWGVVQNLASNFVHKHSFFEICYVNGGLGIYVEGDAEYPLYEGVMFCSRPNQSHQIKDVNDLDILFVAFEPDEIHSNTDDFQLYCSSLNTSEIWVEMTTHSPTVQIWKSLLIPSESSSAVPISLLPQLAHALIVSFATLLGRTGKRPEAVPLTSNAALLIKRAKLYIRDNLRSNLTLSEVARYINISERHLSRLFAQNIHESFSSLVRNERIRAAEQMLTQTLDPIKDIAERSGFSSVHYFTRIFAGEKGIPPAAFREASRLRSGTDQ</sequence>
<dbReference type="PROSITE" id="PS01124">
    <property type="entry name" value="HTH_ARAC_FAMILY_2"/>
    <property type="match status" value="1"/>
</dbReference>
<keyword evidence="3" id="KW-0804">Transcription</keyword>
<evidence type="ECO:0000256" key="3">
    <source>
        <dbReference type="ARBA" id="ARBA00023163"/>
    </source>
</evidence>
<organism evidence="5 6">
    <name type="scientific">Paenibacillus prosopidis</name>
    <dbReference type="NCBI Taxonomy" id="630520"/>
    <lineage>
        <taxon>Bacteria</taxon>
        <taxon>Bacillati</taxon>
        <taxon>Bacillota</taxon>
        <taxon>Bacilli</taxon>
        <taxon>Bacillales</taxon>
        <taxon>Paenibacillaceae</taxon>
        <taxon>Paenibacillus</taxon>
    </lineage>
</organism>
<evidence type="ECO:0000259" key="4">
    <source>
        <dbReference type="PROSITE" id="PS01124"/>
    </source>
</evidence>
<feature type="domain" description="HTH araC/xylS-type" evidence="4">
    <location>
        <begin position="189"/>
        <end position="287"/>
    </location>
</feature>
<dbReference type="SUPFAM" id="SSF46689">
    <property type="entry name" value="Homeodomain-like"/>
    <property type="match status" value="2"/>
</dbReference>
<dbReference type="OrthoDB" id="149040at2"/>
<accession>A0A368VMF6</accession>
<gene>
    <name evidence="5" type="ORF">DFP97_115141</name>
</gene>
<proteinExistence type="predicted"/>
<evidence type="ECO:0000313" key="5">
    <source>
        <dbReference type="EMBL" id="RCW42708.1"/>
    </source>
</evidence>